<name>A0ABW5UB84_9SPHI</name>
<sequence>MGRNYSNITDLKQTFVDGQENASGLQEKAYFIPLSWMSKVAKVATDGTTAASVVEITESHEMISGKTPIEFQMLYSKSGATAELEGEELSKVFRQGPAEFFLPNINAGNLGTAAAIKNYRGIVLIKRIGGGDFYQIGSEELAAQVVSGNVSFGTGPAGEVGIRSAFQAYSAVPFYVYKGDLPGTPEAGAQALGKSIAEKNK</sequence>
<protein>
    <submittedName>
        <fullName evidence="1">Uncharacterized protein</fullName>
    </submittedName>
</protein>
<reference evidence="2" key="1">
    <citation type="journal article" date="2019" name="Int. J. Syst. Evol. Microbiol.">
        <title>The Global Catalogue of Microorganisms (GCM) 10K type strain sequencing project: providing services to taxonomists for standard genome sequencing and annotation.</title>
        <authorList>
            <consortium name="The Broad Institute Genomics Platform"/>
            <consortium name="The Broad Institute Genome Sequencing Center for Infectious Disease"/>
            <person name="Wu L."/>
            <person name="Ma J."/>
        </authorList>
    </citation>
    <scope>NUCLEOTIDE SEQUENCE [LARGE SCALE GENOMIC DNA]</scope>
    <source>
        <strain evidence="2">KCTC 42247</strain>
    </source>
</reference>
<keyword evidence="2" id="KW-1185">Reference proteome</keyword>
<organism evidence="1 2">
    <name type="scientific">Sphingobacterium populi</name>
    <dbReference type="NCBI Taxonomy" id="1812824"/>
    <lineage>
        <taxon>Bacteria</taxon>
        <taxon>Pseudomonadati</taxon>
        <taxon>Bacteroidota</taxon>
        <taxon>Sphingobacteriia</taxon>
        <taxon>Sphingobacteriales</taxon>
        <taxon>Sphingobacteriaceae</taxon>
        <taxon>Sphingobacterium</taxon>
    </lineage>
</organism>
<dbReference type="EMBL" id="JBHUMB010000005">
    <property type="protein sequence ID" value="MFD2741957.1"/>
    <property type="molecule type" value="Genomic_DNA"/>
</dbReference>
<evidence type="ECO:0000313" key="2">
    <source>
        <dbReference type="Proteomes" id="UP001597418"/>
    </source>
</evidence>
<evidence type="ECO:0000313" key="1">
    <source>
        <dbReference type="EMBL" id="MFD2741957.1"/>
    </source>
</evidence>
<dbReference type="RefSeq" id="WP_066753149.1">
    <property type="nucleotide sequence ID" value="NZ_JBHUMB010000005.1"/>
</dbReference>
<proteinExistence type="predicted"/>
<accession>A0ABW5UB84</accession>
<dbReference type="Proteomes" id="UP001597418">
    <property type="component" value="Unassembled WGS sequence"/>
</dbReference>
<comment type="caution">
    <text evidence="1">The sequence shown here is derived from an EMBL/GenBank/DDBJ whole genome shotgun (WGS) entry which is preliminary data.</text>
</comment>
<gene>
    <name evidence="1" type="ORF">ACFSQ6_00955</name>
</gene>